<organism evidence="2 4">
    <name type="scientific">Gemmatimonas aurantiaca (strain DSM 14586 / JCM 11422 / NBRC 100505 / T-27)</name>
    <dbReference type="NCBI Taxonomy" id="379066"/>
    <lineage>
        <taxon>Bacteria</taxon>
        <taxon>Pseudomonadati</taxon>
        <taxon>Gemmatimonadota</taxon>
        <taxon>Gemmatimonadia</taxon>
        <taxon>Gemmatimonadales</taxon>
        <taxon>Gemmatimonadaceae</taxon>
        <taxon>Gemmatimonas</taxon>
    </lineage>
</organism>
<dbReference type="STRING" id="379066.GAU_0111"/>
<reference evidence="2" key="2">
    <citation type="submission" date="2006-03" db="EMBL/GenBank/DDBJ databases">
        <title>Complete genome sequence of Gemmatimonas aurantiaca T-27T that represents a novel phylum Gemmatimonadetes.</title>
        <authorList>
            <person name="Takasaki K."/>
            <person name="Ichikawa N."/>
            <person name="Miura H."/>
            <person name="Matsushita S."/>
            <person name="Watanabe Y."/>
            <person name="Oguchi A."/>
            <person name="Ankai A."/>
            <person name="Yashiro I."/>
            <person name="Takahashi M."/>
            <person name="Terui Y."/>
            <person name="Fukui S."/>
            <person name="Yokoyama H."/>
            <person name="Tanikawa S."/>
            <person name="Hanada S."/>
            <person name="Kamagata Y."/>
            <person name="Fujita N."/>
        </authorList>
    </citation>
    <scope>NUCLEOTIDE SEQUENCE</scope>
    <source>
        <strain evidence="2">T-27</strain>
    </source>
</reference>
<protein>
    <submittedName>
        <fullName evidence="2">Putative transposase orfA for insertion sequence element</fullName>
    </submittedName>
</protein>
<dbReference type="EMBL" id="AP009153">
    <property type="protein sequence ID" value="BAH37153.1"/>
    <property type="molecule type" value="Genomic_DNA"/>
</dbReference>
<dbReference type="HOGENOM" id="CLU_1719721_0_0_0"/>
<proteinExistence type="predicted"/>
<dbReference type="eggNOG" id="COG2963">
    <property type="taxonomic scope" value="Bacteria"/>
</dbReference>
<dbReference type="KEGG" id="gau:GAU_3615"/>
<dbReference type="Pfam" id="PF01527">
    <property type="entry name" value="HTH_Tnp_1"/>
    <property type="match status" value="1"/>
</dbReference>
<evidence type="ECO:0000313" key="3">
    <source>
        <dbReference type="EMBL" id="BAH40657.1"/>
    </source>
</evidence>
<sequence>MERSRRQFSPELKQRIVEELEAGHLSVREAARTVQTSAAMVHHWLEEFGRYRPKRDVVEVVMKSEQERIAALEKALAEAHLTLQVYDELITQANRVYKTDLKKSFGTTPRGPVATSGPSPSGPSARASDAPATRTTNVRPASGAGSAGRRKR</sequence>
<dbReference type="SUPFAM" id="SSF46689">
    <property type="entry name" value="Homeodomain-like"/>
    <property type="match status" value="1"/>
</dbReference>
<dbReference type="GO" id="GO:0003677">
    <property type="term" value="F:DNA binding"/>
    <property type="evidence" value="ECO:0007669"/>
    <property type="project" value="InterPro"/>
</dbReference>
<evidence type="ECO:0000313" key="4">
    <source>
        <dbReference type="Proteomes" id="UP000002209"/>
    </source>
</evidence>
<keyword evidence="4" id="KW-1185">Reference proteome</keyword>
<evidence type="ECO:0000256" key="1">
    <source>
        <dbReference type="SAM" id="MobiDB-lite"/>
    </source>
</evidence>
<name>C1A3S6_GEMAT</name>
<dbReference type="GO" id="GO:0004803">
    <property type="term" value="F:transposase activity"/>
    <property type="evidence" value="ECO:0007669"/>
    <property type="project" value="InterPro"/>
</dbReference>
<dbReference type="KEGG" id="gau:GAU_0111"/>
<dbReference type="AlphaFoldDB" id="C1A3S6"/>
<dbReference type="EMBL" id="AP009153">
    <property type="protein sequence ID" value="BAH40657.1"/>
    <property type="molecule type" value="Genomic_DNA"/>
</dbReference>
<evidence type="ECO:0000313" key="2">
    <source>
        <dbReference type="EMBL" id="BAH37153.1"/>
    </source>
</evidence>
<accession>C1A3S6</accession>
<reference evidence="4" key="1">
    <citation type="submission" date="2006-03" db="EMBL/GenBank/DDBJ databases">
        <title>Complete genome sequence of Gemmatimonas aurantiaca T-27 that represents a novel phylum Gemmatimonadetes.</title>
        <authorList>
            <person name="Takasaki K."/>
            <person name="Ichikawa N."/>
            <person name="Miura H."/>
            <person name="Matsushita S."/>
            <person name="Watanabe Y."/>
            <person name="Oguchi A."/>
            <person name="Ankai A."/>
            <person name="Yashiro I."/>
            <person name="Takahashi M."/>
            <person name="Terui Y."/>
            <person name="Fukui S."/>
            <person name="Yokoyama H."/>
            <person name="Tanikawa S."/>
            <person name="Hanada S."/>
            <person name="Kamagata Y."/>
            <person name="Fujita N."/>
        </authorList>
    </citation>
    <scope>NUCLEOTIDE SEQUENCE [LARGE SCALE GENOMIC DNA]</scope>
    <source>
        <strain evidence="4">T-27 / DSM 14586 / JCM 11422 / NBRC 100505</strain>
    </source>
</reference>
<feature type="compositionally biased region" description="Low complexity" evidence="1">
    <location>
        <begin position="111"/>
        <end position="132"/>
    </location>
</feature>
<gene>
    <name evidence="2" type="ordered locus">GAU_0111</name>
    <name evidence="3" type="ordered locus">GAU_3615</name>
</gene>
<feature type="region of interest" description="Disordered" evidence="1">
    <location>
        <begin position="101"/>
        <end position="152"/>
    </location>
</feature>
<dbReference type="GO" id="GO:0006313">
    <property type="term" value="P:DNA transposition"/>
    <property type="evidence" value="ECO:0007669"/>
    <property type="project" value="InterPro"/>
</dbReference>
<dbReference type="InterPro" id="IPR009057">
    <property type="entry name" value="Homeodomain-like_sf"/>
</dbReference>
<dbReference type="InterPro" id="IPR002514">
    <property type="entry name" value="Transposase_8"/>
</dbReference>
<dbReference type="Proteomes" id="UP000002209">
    <property type="component" value="Chromosome"/>
</dbReference>